<evidence type="ECO:0000313" key="2">
    <source>
        <dbReference type="EMBL" id="KAL3792514.1"/>
    </source>
</evidence>
<reference evidence="2 3" key="1">
    <citation type="journal article" date="2020" name="G3 (Bethesda)">
        <title>Improved Reference Genome for Cyclotella cryptica CCMP332, a Model for Cell Wall Morphogenesis, Salinity Adaptation, and Lipid Production in Diatoms (Bacillariophyta).</title>
        <authorList>
            <person name="Roberts W.R."/>
            <person name="Downey K.M."/>
            <person name="Ruck E.C."/>
            <person name="Traller J.C."/>
            <person name="Alverson A.J."/>
        </authorList>
    </citation>
    <scope>NUCLEOTIDE SEQUENCE [LARGE SCALE GENOMIC DNA]</scope>
    <source>
        <strain evidence="2 3">CCMP332</strain>
    </source>
</reference>
<accession>A0ABD3PXU3</accession>
<gene>
    <name evidence="2" type="ORF">HJC23_008436</name>
</gene>
<dbReference type="PRINTS" id="PR00420">
    <property type="entry name" value="RNGMNOXGNASE"/>
</dbReference>
<name>A0ABD3PXU3_9STRA</name>
<dbReference type="EMBL" id="JABMIG020000101">
    <property type="protein sequence ID" value="KAL3792514.1"/>
    <property type="molecule type" value="Genomic_DNA"/>
</dbReference>
<proteinExistence type="predicted"/>
<dbReference type="SUPFAM" id="SSF51905">
    <property type="entry name" value="FAD/NAD(P)-binding domain"/>
    <property type="match status" value="1"/>
</dbReference>
<dbReference type="InterPro" id="IPR036188">
    <property type="entry name" value="FAD/NAD-bd_sf"/>
</dbReference>
<dbReference type="InterPro" id="IPR051205">
    <property type="entry name" value="UbiH/COQ6_monooxygenase"/>
</dbReference>
<dbReference type="PANTHER" id="PTHR43876:SF7">
    <property type="entry name" value="UBIQUINONE BIOSYNTHESIS MONOOXYGENASE COQ6, MITOCHONDRIAL"/>
    <property type="match status" value="1"/>
</dbReference>
<keyword evidence="3" id="KW-1185">Reference proteome</keyword>
<dbReference type="Pfam" id="PF01494">
    <property type="entry name" value="FAD_binding_3"/>
    <property type="match status" value="2"/>
</dbReference>
<organism evidence="2 3">
    <name type="scientific">Cyclotella cryptica</name>
    <dbReference type="NCBI Taxonomy" id="29204"/>
    <lineage>
        <taxon>Eukaryota</taxon>
        <taxon>Sar</taxon>
        <taxon>Stramenopiles</taxon>
        <taxon>Ochrophyta</taxon>
        <taxon>Bacillariophyta</taxon>
        <taxon>Coscinodiscophyceae</taxon>
        <taxon>Thalassiosirophycidae</taxon>
        <taxon>Stephanodiscales</taxon>
        <taxon>Stephanodiscaceae</taxon>
        <taxon>Cyclotella</taxon>
    </lineage>
</organism>
<evidence type="ECO:0000313" key="3">
    <source>
        <dbReference type="Proteomes" id="UP001516023"/>
    </source>
</evidence>
<comment type="caution">
    <text evidence="2">The sequence shown here is derived from an EMBL/GenBank/DDBJ whole genome shotgun (WGS) entry which is preliminary data.</text>
</comment>
<dbReference type="AlphaFoldDB" id="A0ABD3PXU3"/>
<dbReference type="Proteomes" id="UP001516023">
    <property type="component" value="Unassembled WGS sequence"/>
</dbReference>
<feature type="domain" description="FAD-binding" evidence="1">
    <location>
        <begin position="252"/>
        <end position="331"/>
    </location>
</feature>
<dbReference type="InterPro" id="IPR002938">
    <property type="entry name" value="FAD-bd"/>
</dbReference>
<sequence length="607" mass="65336">MSSAPIIRQLTTQLGRPSSRKFHQCISRLHSTAPRSKHEHYNIVIAGGGAVGSALARLLLDDSFGLDASSRNNRSRPLKIALLEQRSSPPPLCDVVDSSSEPNSSFPHPRAYALSPTSLSYLGPSVLQSLVRSNRCGIYDSMQIWEHDGPAQLHFVGDDLDGAINDGRLVNLHSYLQKSDESDAVKPKPWLGAVVEDAPLVSAIWDELRNDDRIDLLDNVQIKTIEAPSYNAMGKIEPPPHVYITCTRSQKDGQDENHTLSADLLVAADGANSFVRKSVGNFPMMTRSYGRKAVTCTVELDTSKSYQGMAKTAFQRFLPYGPIALLPVWNSVDTNQTSGPIYANVVWSTTPSEANHLLSLSSSDFVSTLNHYLCQGPNVNPSLLADSTVPCINGSVFTKLAKEIDSFLRTANTALTMGTWTESPSRNFFRMPPRSVRVASPILGFDLTLSHVLTSSGSGSRRGGYTSPRVALVGDAAHTMHPMAGQGLNLGMADVHALANLVKEAVDSGMDVGGTDLFLDRYNDDRMLKGWGMVGGVHGLHEVFGYSGSVPNSVADTEQYQRGGSVGGIHSLLGYSRSLGMNIVNGIGPVRRVLAEVAAGATPKGIP</sequence>
<protein>
    <recommendedName>
        <fullName evidence="1">FAD-binding domain-containing protein</fullName>
    </recommendedName>
</protein>
<feature type="domain" description="FAD-binding" evidence="1">
    <location>
        <begin position="465"/>
        <end position="534"/>
    </location>
</feature>
<dbReference type="Gene3D" id="3.50.50.60">
    <property type="entry name" value="FAD/NAD(P)-binding domain"/>
    <property type="match status" value="2"/>
</dbReference>
<dbReference type="PANTHER" id="PTHR43876">
    <property type="entry name" value="UBIQUINONE BIOSYNTHESIS MONOOXYGENASE COQ6, MITOCHONDRIAL"/>
    <property type="match status" value="1"/>
</dbReference>
<evidence type="ECO:0000259" key="1">
    <source>
        <dbReference type="Pfam" id="PF01494"/>
    </source>
</evidence>